<comment type="similarity">
    <text evidence="1 13">Belongs to the class-II aminoacyl-tRNA synthetase family.</text>
</comment>
<evidence type="ECO:0000256" key="8">
    <source>
        <dbReference type="ARBA" id="ARBA00022840"/>
    </source>
</evidence>
<dbReference type="EMBL" id="PDKO01000002">
    <property type="protein sequence ID" value="RXJ64152.1"/>
    <property type="molecule type" value="Genomic_DNA"/>
</dbReference>
<evidence type="ECO:0000256" key="5">
    <source>
        <dbReference type="ARBA" id="ARBA00022723"/>
    </source>
</evidence>
<evidence type="ECO:0000313" key="15">
    <source>
        <dbReference type="EMBL" id="RXJ64152.1"/>
    </source>
</evidence>
<dbReference type="Pfam" id="PF07973">
    <property type="entry name" value="tRNA_SAD"/>
    <property type="match status" value="1"/>
</dbReference>
<accession>A0A4Q0Y282</accession>
<keyword evidence="11 13" id="KW-0030">Aminoacyl-tRNA synthetase</keyword>
<dbReference type="PROSITE" id="PS50862">
    <property type="entry name" value="AA_TRNA_LIGASE_II"/>
    <property type="match status" value="1"/>
</dbReference>
<dbReference type="CDD" id="cd00860">
    <property type="entry name" value="ThrRS_anticodon"/>
    <property type="match status" value="1"/>
</dbReference>
<feature type="binding site" evidence="13">
    <location>
        <position position="476"/>
    </location>
    <ligand>
        <name>Zn(2+)</name>
        <dbReference type="ChEBI" id="CHEBI:29105"/>
        <note>catalytic</note>
    </ligand>
</feature>
<dbReference type="GO" id="GO:0005524">
    <property type="term" value="F:ATP binding"/>
    <property type="evidence" value="ECO:0007669"/>
    <property type="project" value="UniProtKB-UniRule"/>
</dbReference>
<dbReference type="SUPFAM" id="SSF52954">
    <property type="entry name" value="Class II aaRS ABD-related"/>
    <property type="match status" value="1"/>
</dbReference>
<dbReference type="Pfam" id="PF00587">
    <property type="entry name" value="tRNA-synt_2b"/>
    <property type="match status" value="1"/>
</dbReference>
<comment type="subunit">
    <text evidence="13">Homodimer.</text>
</comment>
<dbReference type="CDD" id="cd00771">
    <property type="entry name" value="ThrRS_core"/>
    <property type="match status" value="1"/>
</dbReference>
<evidence type="ECO:0000256" key="1">
    <source>
        <dbReference type="ARBA" id="ARBA00008226"/>
    </source>
</evidence>
<evidence type="ECO:0000256" key="9">
    <source>
        <dbReference type="ARBA" id="ARBA00022884"/>
    </source>
</evidence>
<comment type="caution">
    <text evidence="15">The sequence shown here is derived from an EMBL/GenBank/DDBJ whole genome shotgun (WGS) entry which is preliminary data.</text>
</comment>
<organism evidence="15 16">
    <name type="scientific">Halarcobacter anaerophilus</name>
    <dbReference type="NCBI Taxonomy" id="877500"/>
    <lineage>
        <taxon>Bacteria</taxon>
        <taxon>Pseudomonadati</taxon>
        <taxon>Campylobacterota</taxon>
        <taxon>Epsilonproteobacteria</taxon>
        <taxon>Campylobacterales</taxon>
        <taxon>Arcobacteraceae</taxon>
        <taxon>Halarcobacter</taxon>
    </lineage>
</organism>
<dbReference type="GO" id="GO:0005829">
    <property type="term" value="C:cytosol"/>
    <property type="evidence" value="ECO:0007669"/>
    <property type="project" value="TreeGrafter"/>
</dbReference>
<comment type="catalytic activity">
    <reaction evidence="12 13">
        <text>tRNA(Thr) + L-threonine + ATP = L-threonyl-tRNA(Thr) + AMP + diphosphate + H(+)</text>
        <dbReference type="Rhea" id="RHEA:24624"/>
        <dbReference type="Rhea" id="RHEA-COMP:9670"/>
        <dbReference type="Rhea" id="RHEA-COMP:9704"/>
        <dbReference type="ChEBI" id="CHEBI:15378"/>
        <dbReference type="ChEBI" id="CHEBI:30616"/>
        <dbReference type="ChEBI" id="CHEBI:33019"/>
        <dbReference type="ChEBI" id="CHEBI:57926"/>
        <dbReference type="ChEBI" id="CHEBI:78442"/>
        <dbReference type="ChEBI" id="CHEBI:78534"/>
        <dbReference type="ChEBI" id="CHEBI:456215"/>
        <dbReference type="EC" id="6.1.1.3"/>
    </reaction>
</comment>
<dbReference type="GO" id="GO:0000049">
    <property type="term" value="F:tRNA binding"/>
    <property type="evidence" value="ECO:0007669"/>
    <property type="project" value="UniProtKB-KW"/>
</dbReference>
<dbReference type="FunFam" id="3.30.980.10:FF:000005">
    <property type="entry name" value="Threonyl-tRNA synthetase, mitochondrial"/>
    <property type="match status" value="1"/>
</dbReference>
<comment type="subcellular location">
    <subcellularLocation>
        <location evidence="13">Cytoplasm</location>
    </subcellularLocation>
</comment>
<keyword evidence="8 13" id="KW-0067">ATP-binding</keyword>
<dbReference type="InterPro" id="IPR004154">
    <property type="entry name" value="Anticodon-bd"/>
</dbReference>
<evidence type="ECO:0000313" key="16">
    <source>
        <dbReference type="Proteomes" id="UP000290191"/>
    </source>
</evidence>
<dbReference type="InterPro" id="IPR018163">
    <property type="entry name" value="Thr/Ala-tRNA-synth_IIc_edit"/>
</dbReference>
<feature type="binding site" evidence="13">
    <location>
        <position position="300"/>
    </location>
    <ligand>
        <name>Zn(2+)</name>
        <dbReference type="ChEBI" id="CHEBI:29105"/>
        <note>catalytic</note>
    </ligand>
</feature>
<dbReference type="PANTHER" id="PTHR11451">
    <property type="entry name" value="THREONINE-TRNA LIGASE"/>
    <property type="match status" value="1"/>
</dbReference>
<dbReference type="STRING" id="877500.GCA_000935065_01421"/>
<keyword evidence="2 13" id="KW-0963">Cytoplasm</keyword>
<evidence type="ECO:0000256" key="4">
    <source>
        <dbReference type="ARBA" id="ARBA00022598"/>
    </source>
</evidence>
<evidence type="ECO:0000256" key="6">
    <source>
        <dbReference type="ARBA" id="ARBA00022741"/>
    </source>
</evidence>
<dbReference type="InterPro" id="IPR002320">
    <property type="entry name" value="Thr-tRNA-ligase_IIa"/>
</dbReference>
<keyword evidence="4 13" id="KW-0436">Ligase</keyword>
<keyword evidence="10 13" id="KW-0648">Protein biosynthesis</keyword>
<name>A0A4Q0Y282_9BACT</name>
<dbReference type="GO" id="GO:0004829">
    <property type="term" value="F:threonine-tRNA ligase activity"/>
    <property type="evidence" value="ECO:0007669"/>
    <property type="project" value="UniProtKB-UniRule"/>
</dbReference>
<proteinExistence type="inferred from homology"/>
<keyword evidence="3 13" id="KW-0820">tRNA-binding</keyword>
<dbReference type="OrthoDB" id="9802304at2"/>
<evidence type="ECO:0000256" key="3">
    <source>
        <dbReference type="ARBA" id="ARBA00022555"/>
    </source>
</evidence>
<evidence type="ECO:0000256" key="11">
    <source>
        <dbReference type="ARBA" id="ARBA00023146"/>
    </source>
</evidence>
<evidence type="ECO:0000256" key="13">
    <source>
        <dbReference type="HAMAP-Rule" id="MF_00184"/>
    </source>
</evidence>
<dbReference type="FunFam" id="3.30.930.10:FF:000002">
    <property type="entry name" value="Threonine--tRNA ligase"/>
    <property type="match status" value="1"/>
</dbReference>
<dbReference type="InterPro" id="IPR045864">
    <property type="entry name" value="aa-tRNA-synth_II/BPL/LPL"/>
</dbReference>
<sequence>MEPIGILSDGQIYDLQTAEALNIQGDVIKADNSPESLEILRHSCAHMMAQAIKELYPEAKFFVGPVVKEGFYYDFKVESKITDEDLPKIEKKMKEIANRKLPIQRYETTREEILEKFAKDELKQAVLQNITDDTLTLYKQGDFEDLCRGPHLPNTRMIRAFKLTRVAGAYLGGDEKNEMITRIYGIAFFDKKELNDYIRMLEEAKKRDHRKLGAELELFAFNDDIGAGLPLWLPNGARLRGKLEKLLYKAHRVRGYEPVRGPEILKSDMWKISGHYQNYKENMYFTTIDEQEYGIKPMNCVGHIQIFKNSIVSYKDLPKKLFEYGVVHRHEMSGAMHGLFRVREFTQDDAHIFCTQDQIKEVIFEVLEFVDSLLNLFDFKYEIEVSTKPEKAIGDDIFWEKTTKGIMDALDEKGINYGIDEGGGAFYGPKIDIKILDAIGRKWQCGTVQVDMNLPSRFEADYINDKGEKEQAVMIHRAILGSFERFIGILTEHCAGEFPFVIAPTQVIFVPIAQPHVEYAKELQKELLYDEIDSEIYDMNESLNKRIRMAEKKRVPMIVVLGDEEVENKSVALRNRRKREQSNMSKDEFFKMLNQINSGSKI</sequence>
<evidence type="ECO:0000259" key="14">
    <source>
        <dbReference type="PROSITE" id="PS50862"/>
    </source>
</evidence>
<gene>
    <name evidence="13" type="primary">thrS</name>
    <name evidence="15" type="ORF">CRV06_04205</name>
</gene>
<dbReference type="InterPro" id="IPR033728">
    <property type="entry name" value="ThrRS_core"/>
</dbReference>
<dbReference type="HAMAP" id="MF_00184">
    <property type="entry name" value="Thr_tRNA_synth"/>
    <property type="match status" value="1"/>
</dbReference>
<reference evidence="15 16" key="1">
    <citation type="submission" date="2017-10" db="EMBL/GenBank/DDBJ databases">
        <title>Genomics of the genus Arcobacter.</title>
        <authorList>
            <person name="Perez-Cataluna A."/>
            <person name="Figueras M.J."/>
        </authorList>
    </citation>
    <scope>NUCLEOTIDE SEQUENCE [LARGE SCALE GENOMIC DNA]</scope>
    <source>
        <strain evidence="15 16">DSM 24636</strain>
    </source>
</reference>
<dbReference type="Gene3D" id="3.40.50.800">
    <property type="entry name" value="Anticodon-binding domain"/>
    <property type="match status" value="1"/>
</dbReference>
<dbReference type="RefSeq" id="WP_129081471.1">
    <property type="nucleotide sequence ID" value="NZ_CP041070.1"/>
</dbReference>
<dbReference type="PRINTS" id="PR01047">
    <property type="entry name" value="TRNASYNTHTHR"/>
</dbReference>
<evidence type="ECO:0000256" key="12">
    <source>
        <dbReference type="ARBA" id="ARBA00049515"/>
    </source>
</evidence>
<dbReference type="NCBIfam" id="TIGR00418">
    <property type="entry name" value="thrS"/>
    <property type="match status" value="1"/>
</dbReference>
<keyword evidence="5 13" id="KW-0479">Metal-binding</keyword>
<feature type="region of interest" description="Catalytic" evidence="13">
    <location>
        <begin position="208"/>
        <end position="499"/>
    </location>
</feature>
<dbReference type="InterPro" id="IPR006195">
    <property type="entry name" value="aa-tRNA-synth_II"/>
</dbReference>
<evidence type="ECO:0000256" key="10">
    <source>
        <dbReference type="ARBA" id="ARBA00022917"/>
    </source>
</evidence>
<dbReference type="AlphaFoldDB" id="A0A4Q0Y282"/>
<dbReference type="Pfam" id="PF03129">
    <property type="entry name" value="HGTP_anticodon"/>
    <property type="match status" value="1"/>
</dbReference>
<keyword evidence="6 13" id="KW-0547">Nucleotide-binding</keyword>
<dbReference type="Gene3D" id="3.30.980.10">
    <property type="entry name" value="Threonyl-trna Synthetase, Chain A, domain 2"/>
    <property type="match status" value="1"/>
</dbReference>
<dbReference type="EC" id="6.1.1.3" evidence="13"/>
<keyword evidence="7 13" id="KW-0862">Zinc</keyword>
<keyword evidence="16" id="KW-1185">Reference proteome</keyword>
<dbReference type="InterPro" id="IPR036621">
    <property type="entry name" value="Anticodon-bd_dom_sf"/>
</dbReference>
<feature type="domain" description="Aminoacyl-transfer RNA synthetases class-II family profile" evidence="14">
    <location>
        <begin position="234"/>
        <end position="499"/>
    </location>
</feature>
<comment type="cofactor">
    <cofactor evidence="13">
        <name>Zn(2+)</name>
        <dbReference type="ChEBI" id="CHEBI:29105"/>
    </cofactor>
    <text evidence="13">Binds 1 zinc ion per subunit.</text>
</comment>
<dbReference type="InterPro" id="IPR012947">
    <property type="entry name" value="tRNA_SAD"/>
</dbReference>
<dbReference type="InterPro" id="IPR002314">
    <property type="entry name" value="aa-tRNA-synt_IIb"/>
</dbReference>
<dbReference type="Gene3D" id="3.30.930.10">
    <property type="entry name" value="Bira Bifunctional Protein, Domain 2"/>
    <property type="match status" value="1"/>
</dbReference>
<dbReference type="SUPFAM" id="SSF55186">
    <property type="entry name" value="ThrRS/AlaRS common domain"/>
    <property type="match status" value="1"/>
</dbReference>
<dbReference type="SMART" id="SM00863">
    <property type="entry name" value="tRNA_SAD"/>
    <property type="match status" value="1"/>
</dbReference>
<keyword evidence="9 13" id="KW-0694">RNA-binding</keyword>
<evidence type="ECO:0000256" key="7">
    <source>
        <dbReference type="ARBA" id="ARBA00022833"/>
    </source>
</evidence>
<dbReference type="InterPro" id="IPR047246">
    <property type="entry name" value="ThrRS_anticodon"/>
</dbReference>
<dbReference type="GO" id="GO:0046872">
    <property type="term" value="F:metal ion binding"/>
    <property type="evidence" value="ECO:0007669"/>
    <property type="project" value="UniProtKB-KW"/>
</dbReference>
<feature type="binding site" evidence="13">
    <location>
        <position position="351"/>
    </location>
    <ligand>
        <name>Zn(2+)</name>
        <dbReference type="ChEBI" id="CHEBI:29105"/>
        <note>catalytic</note>
    </ligand>
</feature>
<dbReference type="SUPFAM" id="SSF55681">
    <property type="entry name" value="Class II aaRS and biotin synthetases"/>
    <property type="match status" value="1"/>
</dbReference>
<protein>
    <recommendedName>
        <fullName evidence="13">Threonine--tRNA ligase</fullName>
        <ecNumber evidence="13">6.1.1.3</ecNumber>
    </recommendedName>
    <alternativeName>
        <fullName evidence="13">Threonyl-tRNA synthetase</fullName>
        <shortName evidence="13">ThrRS</shortName>
    </alternativeName>
</protein>
<dbReference type="GO" id="GO:0006435">
    <property type="term" value="P:threonyl-tRNA aminoacylation"/>
    <property type="evidence" value="ECO:0007669"/>
    <property type="project" value="UniProtKB-UniRule"/>
</dbReference>
<dbReference type="Proteomes" id="UP000290191">
    <property type="component" value="Unassembled WGS sequence"/>
</dbReference>
<evidence type="ECO:0000256" key="2">
    <source>
        <dbReference type="ARBA" id="ARBA00022490"/>
    </source>
</evidence>
<dbReference type="PANTHER" id="PTHR11451:SF44">
    <property type="entry name" value="THREONINE--TRNA LIGASE, CHLOROPLASTIC_MITOCHONDRIAL 2"/>
    <property type="match status" value="1"/>
</dbReference>